<dbReference type="PROSITE" id="PS51353">
    <property type="entry name" value="ARSC"/>
    <property type="match status" value="1"/>
</dbReference>
<organism evidence="2 3">
    <name type="scientific">Butyricicoccus pullicaecorum</name>
    <dbReference type="NCBI Taxonomy" id="501571"/>
    <lineage>
        <taxon>Bacteria</taxon>
        <taxon>Bacillati</taxon>
        <taxon>Bacillota</taxon>
        <taxon>Clostridia</taxon>
        <taxon>Eubacteriales</taxon>
        <taxon>Butyricicoccaceae</taxon>
        <taxon>Butyricicoccus</taxon>
    </lineage>
</organism>
<dbReference type="Pfam" id="PF03960">
    <property type="entry name" value="ArsC"/>
    <property type="match status" value="1"/>
</dbReference>
<dbReference type="PANTHER" id="PTHR30041:SF8">
    <property type="entry name" value="PROTEIN YFFB"/>
    <property type="match status" value="1"/>
</dbReference>
<gene>
    <name evidence="2" type="ORF">B5F17_05345</name>
</gene>
<evidence type="ECO:0000313" key="2">
    <source>
        <dbReference type="EMBL" id="OUP53433.1"/>
    </source>
</evidence>
<dbReference type="Proteomes" id="UP000195897">
    <property type="component" value="Unassembled WGS sequence"/>
</dbReference>
<comment type="similarity">
    <text evidence="1">Belongs to the ArsC family.</text>
</comment>
<comment type="caution">
    <text evidence="2">The sequence shown here is derived from an EMBL/GenBank/DDBJ whole genome shotgun (WGS) entry which is preliminary data.</text>
</comment>
<accession>A0A1Y4L9N6</accession>
<sequence length="113" mass="12833">MNIQIFGKSKSFDTKKAERWFKERGIKFQSIDLARYGMSRGEFDSVKRAVGSIEALIDEKAKGAAALKYLAYESDREEKLLEEPALLRAPIVRNGKQATVGYAPDVWEMWTKG</sequence>
<reference evidence="3" key="1">
    <citation type="submission" date="2017-04" db="EMBL/GenBank/DDBJ databases">
        <title>Function of individual gut microbiota members based on whole genome sequencing of pure cultures obtained from chicken caecum.</title>
        <authorList>
            <person name="Medvecky M."/>
            <person name="Cejkova D."/>
            <person name="Polansky O."/>
            <person name="Karasova D."/>
            <person name="Kubasova T."/>
            <person name="Cizek A."/>
            <person name="Rychlik I."/>
        </authorList>
    </citation>
    <scope>NUCLEOTIDE SEQUENCE [LARGE SCALE GENOMIC DNA]</scope>
    <source>
        <strain evidence="3">An180</strain>
    </source>
</reference>
<dbReference type="AlphaFoldDB" id="A0A1Y4L9N6"/>
<dbReference type="EMBL" id="NFKK01000004">
    <property type="protein sequence ID" value="OUP53433.1"/>
    <property type="molecule type" value="Genomic_DNA"/>
</dbReference>
<protein>
    <submittedName>
        <fullName evidence="2">ArsC family transcriptional regulator</fullName>
    </submittedName>
</protein>
<dbReference type="SUPFAM" id="SSF52833">
    <property type="entry name" value="Thioredoxin-like"/>
    <property type="match status" value="1"/>
</dbReference>
<dbReference type="PANTHER" id="PTHR30041">
    <property type="entry name" value="ARSENATE REDUCTASE"/>
    <property type="match status" value="1"/>
</dbReference>
<dbReference type="RefSeq" id="WP_016148825.1">
    <property type="nucleotide sequence ID" value="NZ_CABKSA010000003.1"/>
</dbReference>
<evidence type="ECO:0000313" key="3">
    <source>
        <dbReference type="Proteomes" id="UP000195897"/>
    </source>
</evidence>
<dbReference type="InterPro" id="IPR036249">
    <property type="entry name" value="Thioredoxin-like_sf"/>
</dbReference>
<dbReference type="Gene3D" id="3.40.30.10">
    <property type="entry name" value="Glutaredoxin"/>
    <property type="match status" value="1"/>
</dbReference>
<proteinExistence type="inferred from homology"/>
<dbReference type="InterPro" id="IPR006660">
    <property type="entry name" value="Arsenate_reductase-like"/>
</dbReference>
<name>A0A1Y4L9N6_9FIRM</name>
<evidence type="ECO:0000256" key="1">
    <source>
        <dbReference type="PROSITE-ProRule" id="PRU01282"/>
    </source>
</evidence>